<accession>E0VCH0</accession>
<reference evidence="1" key="1">
    <citation type="submission" date="2007-04" db="EMBL/GenBank/DDBJ databases">
        <title>Annotation of Pediculus humanus corporis strain USDA.</title>
        <authorList>
            <person name="Kirkness E."/>
            <person name="Hannick L."/>
            <person name="Hass B."/>
            <person name="Bruggner R."/>
            <person name="Lawson D."/>
            <person name="Bidwell S."/>
            <person name="Joardar V."/>
            <person name="Caler E."/>
            <person name="Walenz B."/>
            <person name="Inman J."/>
            <person name="Schobel S."/>
            <person name="Galinsky K."/>
            <person name="Amedeo P."/>
            <person name="Strausberg R."/>
        </authorList>
    </citation>
    <scope>NUCLEOTIDE SEQUENCE</scope>
    <source>
        <strain evidence="1">USDA</strain>
    </source>
</reference>
<dbReference type="InParanoid" id="E0VCH0"/>
<evidence type="ECO:0000313" key="2">
    <source>
        <dbReference type="EnsemblMetazoa" id="PHUM087080-PA"/>
    </source>
</evidence>
<dbReference type="eggNOG" id="ENOG502T076">
    <property type="taxonomic scope" value="Eukaryota"/>
</dbReference>
<dbReference type="OrthoDB" id="7201605at2759"/>
<dbReference type="EMBL" id="DS235053">
    <property type="protein sequence ID" value="EEB11076.1"/>
    <property type="molecule type" value="Genomic_DNA"/>
</dbReference>
<name>E0VCH0_PEDHC</name>
<dbReference type="CTD" id="8231637"/>
<dbReference type="OMA" id="FANCHIQ"/>
<proteinExistence type="predicted"/>
<dbReference type="AlphaFoldDB" id="E0VCH0"/>
<dbReference type="Proteomes" id="UP000009046">
    <property type="component" value="Unassembled WGS sequence"/>
</dbReference>
<organism>
    <name type="scientific">Pediculus humanus subsp. corporis</name>
    <name type="common">Body louse</name>
    <dbReference type="NCBI Taxonomy" id="121224"/>
    <lineage>
        <taxon>Eukaryota</taxon>
        <taxon>Metazoa</taxon>
        <taxon>Ecdysozoa</taxon>
        <taxon>Arthropoda</taxon>
        <taxon>Hexapoda</taxon>
        <taxon>Insecta</taxon>
        <taxon>Pterygota</taxon>
        <taxon>Neoptera</taxon>
        <taxon>Paraneoptera</taxon>
        <taxon>Psocodea</taxon>
        <taxon>Troctomorpha</taxon>
        <taxon>Phthiraptera</taxon>
        <taxon>Anoplura</taxon>
        <taxon>Pediculidae</taxon>
        <taxon>Pediculus</taxon>
    </lineage>
</organism>
<gene>
    <name evidence="2" type="primary">8231637</name>
    <name evidence="1" type="ORF">Phum_PHUM087080</name>
</gene>
<dbReference type="HOGENOM" id="CLU_1062852_0_0_1"/>
<keyword evidence="3" id="KW-1185">Reference proteome</keyword>
<dbReference type="VEuPathDB" id="VectorBase:PHUM087080"/>
<dbReference type="EMBL" id="AAZO01001041">
    <property type="status" value="NOT_ANNOTATED_CDS"/>
    <property type="molecule type" value="Genomic_DNA"/>
</dbReference>
<evidence type="ECO:0000313" key="3">
    <source>
        <dbReference type="Proteomes" id="UP000009046"/>
    </source>
</evidence>
<sequence length="262" mass="30782">MTEFSSAKFSNVTIYRKDYTNKNVSRPERVKPSQEYKDPIAGPYEEHVLPYCKYNRLPETKILETGYPEPKEYSKKVLELCPSLEIYLKKECGGNPVDFDMIDKIYDDENRTVYMISYCKLKDFDSHVKRERTKGTLPENWVIPLTTHKCSYRDPLVFATDNIYKMKISHPKDNLSPNCKFHIIKIIKPIAIINRHLFFLFSFSKVKEREILETKTGETIYMSDIGNTGQEIIDGKLHGDIKMKTRKYDQDDLLKSKLIRIQ</sequence>
<dbReference type="GeneID" id="8231637"/>
<reference evidence="2" key="3">
    <citation type="submission" date="2021-02" db="UniProtKB">
        <authorList>
            <consortium name="EnsemblMetazoa"/>
        </authorList>
    </citation>
    <scope>IDENTIFICATION</scope>
    <source>
        <strain evidence="2">USDA</strain>
    </source>
</reference>
<protein>
    <submittedName>
        <fullName evidence="1 2">Uncharacterized protein</fullName>
    </submittedName>
</protein>
<dbReference type="RefSeq" id="XP_002423814.1">
    <property type="nucleotide sequence ID" value="XM_002423769.1"/>
</dbReference>
<dbReference type="EnsemblMetazoa" id="PHUM087080-RA">
    <property type="protein sequence ID" value="PHUM087080-PA"/>
    <property type="gene ID" value="PHUM087080"/>
</dbReference>
<evidence type="ECO:0000313" key="1">
    <source>
        <dbReference type="EMBL" id="EEB11076.1"/>
    </source>
</evidence>
<reference evidence="1" key="2">
    <citation type="submission" date="2007-04" db="EMBL/GenBank/DDBJ databases">
        <title>The genome of the human body louse.</title>
        <authorList>
            <consortium name="The Human Body Louse Genome Consortium"/>
            <person name="Kirkness E."/>
            <person name="Walenz B."/>
            <person name="Hass B."/>
            <person name="Bruggner R."/>
            <person name="Strausberg R."/>
        </authorList>
    </citation>
    <scope>NUCLEOTIDE SEQUENCE</scope>
    <source>
        <strain evidence="1">USDA</strain>
    </source>
</reference>
<dbReference type="KEGG" id="phu:Phum_PHUM087080"/>